<dbReference type="Proteomes" id="UP001064048">
    <property type="component" value="Chromosome 26"/>
</dbReference>
<reference evidence="1 2" key="1">
    <citation type="journal article" date="2022" name="Genome Biol. Evol.">
        <title>The Spruce Budworm Genome: Reconstructing the Evolutionary History of Antifreeze Proteins.</title>
        <authorList>
            <person name="Beliveau C."/>
            <person name="Gagne P."/>
            <person name="Picq S."/>
            <person name="Vernygora O."/>
            <person name="Keeling C.I."/>
            <person name="Pinkney K."/>
            <person name="Doucet D."/>
            <person name="Wen F."/>
            <person name="Johnston J.S."/>
            <person name="Maaroufi H."/>
            <person name="Boyle B."/>
            <person name="Laroche J."/>
            <person name="Dewar K."/>
            <person name="Juretic N."/>
            <person name="Blackburn G."/>
            <person name="Nisole A."/>
            <person name="Brunet B."/>
            <person name="Brandao M."/>
            <person name="Lumley L."/>
            <person name="Duan J."/>
            <person name="Quan G."/>
            <person name="Lucarotti C.J."/>
            <person name="Roe A.D."/>
            <person name="Sperling F.A.H."/>
            <person name="Levesque R.C."/>
            <person name="Cusson M."/>
        </authorList>
    </citation>
    <scope>NUCLEOTIDE SEQUENCE [LARGE SCALE GENOMIC DNA]</scope>
    <source>
        <strain evidence="1">Glfc:IPQL:Cfum</strain>
    </source>
</reference>
<keyword evidence="2" id="KW-1185">Reference proteome</keyword>
<proteinExistence type="predicted"/>
<accession>A0ACC0JRL0</accession>
<dbReference type="EMBL" id="CM046126">
    <property type="protein sequence ID" value="KAI8426800.1"/>
    <property type="molecule type" value="Genomic_DNA"/>
</dbReference>
<gene>
    <name evidence="1" type="ORF">MSG28_014483</name>
</gene>
<evidence type="ECO:0000313" key="2">
    <source>
        <dbReference type="Proteomes" id="UP001064048"/>
    </source>
</evidence>
<comment type="caution">
    <text evidence="1">The sequence shown here is derived from an EMBL/GenBank/DDBJ whole genome shotgun (WGS) entry which is preliminary data.</text>
</comment>
<organism evidence="1 2">
    <name type="scientific">Choristoneura fumiferana</name>
    <name type="common">Spruce budworm moth</name>
    <name type="synonym">Archips fumiferana</name>
    <dbReference type="NCBI Taxonomy" id="7141"/>
    <lineage>
        <taxon>Eukaryota</taxon>
        <taxon>Metazoa</taxon>
        <taxon>Ecdysozoa</taxon>
        <taxon>Arthropoda</taxon>
        <taxon>Hexapoda</taxon>
        <taxon>Insecta</taxon>
        <taxon>Pterygota</taxon>
        <taxon>Neoptera</taxon>
        <taxon>Endopterygota</taxon>
        <taxon>Lepidoptera</taxon>
        <taxon>Glossata</taxon>
        <taxon>Ditrysia</taxon>
        <taxon>Tortricoidea</taxon>
        <taxon>Tortricidae</taxon>
        <taxon>Tortricinae</taxon>
        <taxon>Choristoneura</taxon>
    </lineage>
</organism>
<protein>
    <submittedName>
        <fullName evidence="1">Uncharacterized protein</fullName>
    </submittedName>
</protein>
<evidence type="ECO:0000313" key="1">
    <source>
        <dbReference type="EMBL" id="KAI8426800.1"/>
    </source>
</evidence>
<name>A0ACC0JRL0_CHOFU</name>
<sequence>MEIVKMEVREAGDGAAAGEFVRVPSKRYTWAEVRQAVHDLRKELSSLSTMVPMAISFRKLGNGKTRIYFLRTPQNGWEITLLYTDVTHTPHANNTRLEWKPLIESNVALGVNSGKWSREEQLLWERQRVAACGIASYELHPSGRVLFPCSSSLFACDEGEGGQCDSDLAKALWKLFPCSSSLFACDEGEGVQVSNAYSRLSSSSSSSSSSQSIYVPLLGTDLLSEQEGLGHSSHAGPVRIGNFTRTIDLTVVYSNVIKCTITSQTPPLVPRALHLGCGAPLTPAMCPRAPALVAHAARGDVWLAGRRLRPQRLTHACARADTSRLSDDPRQAGVPCYVTQEEFSRYTGFWWQPCSDGQWLCYLMAHPETLIKGLARVRRGRSLRSRVLVQSYARDARRQQASTRSVQPHDVYRIVYEEVDESNVKIFSFPSSQSSSGEVEEFRFPRAGTPNAKSILRLVTFKLQKASPTVLDYYCEGTTDSQCKSDTALKLSAHLEKGWLPFTFICALKSNYRVTSAGKQQYAFECTSDASEVVDIRWFDLRQSLRETFPWFEYLARVGWTPCGQYVWVQLLDRKQQRLELALIPVSEFVTPAHYPAAPAQASPQPAGHVEEQQVQILIQETAPDAWINVHDILHFLPSEGGTVRFVWASEHTGHLHLYLITCRIAQSPPAPRSVLEMITEDETLAAGPNIISREAITAGEWEVLGRKIWVDETRNLVYFVGLRETPLERHLYVAPLAPPRPHAVALLTAVGQSCSVDIDAECSLAVITSSNISTVPSTRVYRIAHTPQPTLIAQGLLMDRAPSETPSDTRSYNGSWDSRSGDGDNDETDSSEASLLVKEHILSSSQCPPPPQIFSTRLSCGLPAYCALWRGARSGRGPTVLHVYGGPEVQTITNSYKGIRQLRMHMLAARGFNVVAIDSRGSKHRGRAWESAIRGKMGQVELDDQVSGCGLGRLRHPPPTMSEKRVERVTRNERVEVLQWLAKETDCIDMERVAIHGWSYGGYLSLLGLATRPNIFRVCVAGAPVTCWRLYDTAYTERYMGLPARAPHAYTRASVLAHAPFFPDQEGRLLIIHGLADENVHFCHTAALLSELVRLGKPHRVQRFARQYNDAFRMWFGLPRYCSASTMFAEAHTDCFSTIMRNMCVSPHRSLGSTNSILSMLAHRWTHRCCNDTCSYTRLYCRCPGVFSL</sequence>